<dbReference type="OrthoDB" id="13240at10239"/>
<reference evidence="1 2" key="1">
    <citation type="submission" date="2016-04" db="EMBL/GenBank/DDBJ databases">
        <title>Comparative genomics of Morganella phages MP1 and MP2 define new clades among the T4 and T7-like Viruses.</title>
        <authorList>
            <person name="Pinto G."/>
            <person name="Oliveira A."/>
            <person name="Malgorzata L."/>
            <person name="Kropinski A."/>
            <person name="Azeredo J."/>
        </authorList>
    </citation>
    <scope>NUCLEOTIDE SEQUENCE [LARGE SCALE GENOMIC DNA]</scope>
</reference>
<dbReference type="EMBL" id="KX078569">
    <property type="protein sequence ID" value="ANM46483.1"/>
    <property type="molecule type" value="Genomic_DNA"/>
</dbReference>
<gene>
    <name evidence="1" type="ORF">MP1_gp0268</name>
</gene>
<dbReference type="Proteomes" id="UP000203816">
    <property type="component" value="Segment"/>
</dbReference>
<protein>
    <submittedName>
        <fullName evidence="1">DNA endonuclease IV</fullName>
    </submittedName>
</protein>
<keyword evidence="1" id="KW-0540">Nuclease</keyword>
<keyword evidence="1" id="KW-0255">Endonuclease</keyword>
<evidence type="ECO:0000313" key="1">
    <source>
        <dbReference type="EMBL" id="ANM46483.1"/>
    </source>
</evidence>
<dbReference type="GO" id="GO:0004519">
    <property type="term" value="F:endonuclease activity"/>
    <property type="evidence" value="ECO:0007669"/>
    <property type="project" value="UniProtKB-KW"/>
</dbReference>
<keyword evidence="2" id="KW-1185">Reference proteome</keyword>
<sequence>MSLKDATPETIEKIKDTVRYVMRTYPERDLKQVLRVTTASLLAEQKVAEHMEGQYYSGEENLDEPFTYAFDVLSNIKYQGLRLEVKCSFSGKWINVRDRTRPSHTGINLDSFYMHEVADLLVVFRTIETETNTFYYDLGVICTREMLAPSAGLVHKGQKGTWYMHKSFNDNDAPFFYSKGKI</sequence>
<keyword evidence="1" id="KW-0378">Hydrolase</keyword>
<accession>A0A192YAF4</accession>
<dbReference type="RefSeq" id="YP_009280126.1">
    <property type="nucleotide sequence ID" value="NC_031020.1"/>
</dbReference>
<evidence type="ECO:0000313" key="2">
    <source>
        <dbReference type="Proteomes" id="UP000203816"/>
    </source>
</evidence>
<dbReference type="GeneID" id="29059325"/>
<organism evidence="1 2">
    <name type="scientific">Morganella phage vB_MmoM_MP1</name>
    <dbReference type="NCBI Taxonomy" id="1852628"/>
    <lineage>
        <taxon>Viruses</taxon>
        <taxon>Duplodnaviria</taxon>
        <taxon>Heunggongvirae</taxon>
        <taxon>Uroviricota</taxon>
        <taxon>Caudoviricetes</taxon>
        <taxon>Pantevenvirales</taxon>
        <taxon>Straboviridae</taxon>
        <taxon>Gualtarvirus</taxon>
        <taxon>Gualtarvirus mp1</taxon>
    </lineage>
</organism>
<name>A0A192YAF4_9CAUD</name>
<dbReference type="KEGG" id="vg:29059325"/>
<proteinExistence type="predicted"/>